<comment type="pathway">
    <text evidence="5">Amino-acid biosynthesis; D-alanine biosynthesis; D-alanine from L-alanine: step 1/1.</text>
</comment>
<dbReference type="PANTHER" id="PTHR30511:SF0">
    <property type="entry name" value="ALANINE RACEMASE, CATABOLIC-RELATED"/>
    <property type="match status" value="1"/>
</dbReference>
<dbReference type="FunFam" id="2.40.37.10:FF:000006">
    <property type="entry name" value="Alanine racemase"/>
    <property type="match status" value="1"/>
</dbReference>
<comment type="similarity">
    <text evidence="5">Belongs to the alanine racemase family.</text>
</comment>
<dbReference type="FunFam" id="3.20.20.10:FF:000002">
    <property type="entry name" value="Alanine racemase"/>
    <property type="match status" value="1"/>
</dbReference>
<evidence type="ECO:0000256" key="3">
    <source>
        <dbReference type="ARBA" id="ARBA00022898"/>
    </source>
</evidence>
<accession>A0A7C7DCH7</accession>
<evidence type="ECO:0000256" key="4">
    <source>
        <dbReference type="ARBA" id="ARBA00023235"/>
    </source>
</evidence>
<comment type="function">
    <text evidence="5">Catalyzes the interconversion of L-alanine and D-alanine. May also act on other amino acids.</text>
</comment>
<evidence type="ECO:0000256" key="1">
    <source>
        <dbReference type="ARBA" id="ARBA00000316"/>
    </source>
</evidence>
<dbReference type="InterPro" id="IPR000821">
    <property type="entry name" value="Ala_racemase"/>
</dbReference>
<proteinExistence type="inferred from homology"/>
<feature type="binding site" evidence="5 7">
    <location>
        <position position="134"/>
    </location>
    <ligand>
        <name>substrate</name>
    </ligand>
</feature>
<evidence type="ECO:0000313" key="9">
    <source>
        <dbReference type="EMBL" id="HHY28897.1"/>
    </source>
</evidence>
<evidence type="ECO:0000256" key="5">
    <source>
        <dbReference type="HAMAP-Rule" id="MF_01201"/>
    </source>
</evidence>
<feature type="active site" description="Proton acceptor; specific for L-alanine" evidence="5">
    <location>
        <position position="262"/>
    </location>
</feature>
<gene>
    <name evidence="9" type="primary">alr</name>
    <name evidence="9" type="ORF">GX523_19535</name>
</gene>
<dbReference type="InterPro" id="IPR011079">
    <property type="entry name" value="Ala_racemase_C"/>
</dbReference>
<dbReference type="GO" id="GO:0030170">
    <property type="term" value="F:pyridoxal phosphate binding"/>
    <property type="evidence" value="ECO:0007669"/>
    <property type="project" value="UniProtKB-UniRule"/>
</dbReference>
<dbReference type="GO" id="GO:0030632">
    <property type="term" value="P:D-alanine biosynthetic process"/>
    <property type="evidence" value="ECO:0007669"/>
    <property type="project" value="UniProtKB-UniRule"/>
</dbReference>
<dbReference type="InterPro" id="IPR029066">
    <property type="entry name" value="PLP-binding_barrel"/>
</dbReference>
<keyword evidence="4 5" id="KW-0413">Isomerase</keyword>
<dbReference type="GO" id="GO:0005829">
    <property type="term" value="C:cytosol"/>
    <property type="evidence" value="ECO:0007669"/>
    <property type="project" value="TreeGrafter"/>
</dbReference>
<evidence type="ECO:0000313" key="10">
    <source>
        <dbReference type="Proteomes" id="UP000553059"/>
    </source>
</evidence>
<evidence type="ECO:0000256" key="7">
    <source>
        <dbReference type="PIRSR" id="PIRSR600821-52"/>
    </source>
</evidence>
<keyword evidence="3 5" id="KW-0663">Pyridoxal phosphate</keyword>
<name>A0A7C7DCH7_9FIRM</name>
<feature type="modified residue" description="N6-(pyridoxal phosphate)lysine" evidence="5 6">
    <location>
        <position position="36"/>
    </location>
</feature>
<dbReference type="HAMAP" id="MF_01201">
    <property type="entry name" value="Ala_racemase"/>
    <property type="match status" value="1"/>
</dbReference>
<dbReference type="AlphaFoldDB" id="A0A7C7DCH7"/>
<dbReference type="GO" id="GO:0008784">
    <property type="term" value="F:alanine racemase activity"/>
    <property type="evidence" value="ECO:0007669"/>
    <property type="project" value="UniProtKB-UniRule"/>
</dbReference>
<comment type="catalytic activity">
    <reaction evidence="1 5">
        <text>L-alanine = D-alanine</text>
        <dbReference type="Rhea" id="RHEA:20249"/>
        <dbReference type="ChEBI" id="CHEBI:57416"/>
        <dbReference type="ChEBI" id="CHEBI:57972"/>
        <dbReference type="EC" id="5.1.1.1"/>
    </reaction>
</comment>
<protein>
    <recommendedName>
        <fullName evidence="5">Alanine racemase</fullName>
        <ecNumber evidence="5">5.1.1.1</ecNumber>
    </recommendedName>
</protein>
<feature type="binding site" evidence="5 7">
    <location>
        <position position="310"/>
    </location>
    <ligand>
        <name>substrate</name>
    </ligand>
</feature>
<dbReference type="NCBIfam" id="TIGR00492">
    <property type="entry name" value="alr"/>
    <property type="match status" value="1"/>
</dbReference>
<dbReference type="Gene3D" id="2.40.37.10">
    <property type="entry name" value="Lyase, Ornithine Decarboxylase, Chain A, domain 1"/>
    <property type="match status" value="1"/>
</dbReference>
<organism evidence="9 10">
    <name type="scientific">Desulfitobacterium dehalogenans</name>
    <dbReference type="NCBI Taxonomy" id="36854"/>
    <lineage>
        <taxon>Bacteria</taxon>
        <taxon>Bacillati</taxon>
        <taxon>Bacillota</taxon>
        <taxon>Clostridia</taxon>
        <taxon>Eubacteriales</taxon>
        <taxon>Desulfitobacteriaceae</taxon>
        <taxon>Desulfitobacterium</taxon>
    </lineage>
</organism>
<dbReference type="PRINTS" id="PR00992">
    <property type="entry name" value="ALARACEMASE"/>
</dbReference>
<dbReference type="EC" id="5.1.1.1" evidence="5"/>
<feature type="domain" description="Alanine racemase C-terminal" evidence="8">
    <location>
        <begin position="241"/>
        <end position="369"/>
    </location>
</feature>
<feature type="active site" description="Proton acceptor; specific for D-alanine" evidence="5">
    <location>
        <position position="36"/>
    </location>
</feature>
<dbReference type="UniPathway" id="UPA00042">
    <property type="reaction ID" value="UER00497"/>
</dbReference>
<dbReference type="Gene3D" id="3.20.20.10">
    <property type="entry name" value="Alanine racemase"/>
    <property type="match status" value="1"/>
</dbReference>
<comment type="cofactor">
    <cofactor evidence="2 5 6">
        <name>pyridoxal 5'-phosphate</name>
        <dbReference type="ChEBI" id="CHEBI:597326"/>
    </cofactor>
</comment>
<dbReference type="CDD" id="cd00430">
    <property type="entry name" value="PLPDE_III_AR"/>
    <property type="match status" value="1"/>
</dbReference>
<sequence>MENRRPVWTEINLQALQRNYDRIQALTQSEIMPIVKADAYGHGASQVVEVFYEKGARRFGVALLDEALELKKTYPDIKVMLIGSLPMESLATIIKEDIICGVYRLEQAVLLSEEAKRQGKKAVIHLKVDTGMGRIGFREEDWEELFDCTKLPSLYIEGIYTHFATADHGDLRFAREQLKEFLAICDKIKAQGVHIPIRHAANSGALLQMPEAHLEMVRPGIILYGLPPSQHVGNDIDLEPVLSWKAKISHIKMVPQGETISYGRTFRTAYPTRVATIPIGYADGLRRSLSNKGEVLIKGRRTTMIGRICMDQTMLDVTKVPDVQVGDEVTLLGTDGYERIDATEMASWLNTINYEIVCGISKRVPRIYIK</sequence>
<evidence type="ECO:0000259" key="8">
    <source>
        <dbReference type="SMART" id="SM01005"/>
    </source>
</evidence>
<dbReference type="EMBL" id="DUTF01000411">
    <property type="protein sequence ID" value="HHY28897.1"/>
    <property type="molecule type" value="Genomic_DNA"/>
</dbReference>
<evidence type="ECO:0000256" key="6">
    <source>
        <dbReference type="PIRSR" id="PIRSR600821-50"/>
    </source>
</evidence>
<dbReference type="SMART" id="SM01005">
    <property type="entry name" value="Ala_racemase_C"/>
    <property type="match status" value="1"/>
</dbReference>
<dbReference type="InterPro" id="IPR001608">
    <property type="entry name" value="Ala_racemase_N"/>
</dbReference>
<dbReference type="InterPro" id="IPR009006">
    <property type="entry name" value="Ala_racemase/Decarboxylase_C"/>
</dbReference>
<comment type="caution">
    <text evidence="9">The sequence shown here is derived from an EMBL/GenBank/DDBJ whole genome shotgun (WGS) entry which is preliminary data.</text>
</comment>
<dbReference type="PANTHER" id="PTHR30511">
    <property type="entry name" value="ALANINE RACEMASE"/>
    <property type="match status" value="1"/>
</dbReference>
<dbReference type="SUPFAM" id="SSF50621">
    <property type="entry name" value="Alanine racemase C-terminal domain-like"/>
    <property type="match status" value="1"/>
</dbReference>
<dbReference type="GO" id="GO:0009252">
    <property type="term" value="P:peptidoglycan biosynthetic process"/>
    <property type="evidence" value="ECO:0007669"/>
    <property type="project" value="TreeGrafter"/>
</dbReference>
<reference evidence="9 10" key="1">
    <citation type="journal article" date="2020" name="Biotechnol. Biofuels">
        <title>New insights from the biogas microbiome by comprehensive genome-resolved metagenomics of nearly 1600 species originating from multiple anaerobic digesters.</title>
        <authorList>
            <person name="Campanaro S."/>
            <person name="Treu L."/>
            <person name="Rodriguez-R L.M."/>
            <person name="Kovalovszki A."/>
            <person name="Ziels R.M."/>
            <person name="Maus I."/>
            <person name="Zhu X."/>
            <person name="Kougias P.G."/>
            <person name="Basile A."/>
            <person name="Luo G."/>
            <person name="Schluter A."/>
            <person name="Konstantinidis K.T."/>
            <person name="Angelidaki I."/>
        </authorList>
    </citation>
    <scope>NUCLEOTIDE SEQUENCE [LARGE SCALE GENOMIC DNA]</scope>
    <source>
        <strain evidence="9">AS05jafATM_4</strain>
    </source>
</reference>
<dbReference type="Proteomes" id="UP000553059">
    <property type="component" value="Unassembled WGS sequence"/>
</dbReference>
<dbReference type="SUPFAM" id="SSF51419">
    <property type="entry name" value="PLP-binding barrel"/>
    <property type="match status" value="1"/>
</dbReference>
<dbReference type="Pfam" id="PF01168">
    <property type="entry name" value="Ala_racemase_N"/>
    <property type="match status" value="1"/>
</dbReference>
<evidence type="ECO:0000256" key="2">
    <source>
        <dbReference type="ARBA" id="ARBA00001933"/>
    </source>
</evidence>
<dbReference type="Pfam" id="PF00842">
    <property type="entry name" value="Ala_racemase_C"/>
    <property type="match status" value="1"/>
</dbReference>